<organism evidence="3 4">
    <name type="scientific">Triparma retinervis</name>
    <dbReference type="NCBI Taxonomy" id="2557542"/>
    <lineage>
        <taxon>Eukaryota</taxon>
        <taxon>Sar</taxon>
        <taxon>Stramenopiles</taxon>
        <taxon>Ochrophyta</taxon>
        <taxon>Bolidophyceae</taxon>
        <taxon>Parmales</taxon>
        <taxon>Triparmaceae</taxon>
        <taxon>Triparma</taxon>
    </lineage>
</organism>
<dbReference type="PROSITE" id="PS00131">
    <property type="entry name" value="CARBOXYPEPT_SER_SER"/>
    <property type="match status" value="1"/>
</dbReference>
<dbReference type="GO" id="GO:0004185">
    <property type="term" value="F:serine-type carboxypeptidase activity"/>
    <property type="evidence" value="ECO:0007669"/>
    <property type="project" value="UniProtKB-UniRule"/>
</dbReference>
<dbReference type="InterPro" id="IPR018202">
    <property type="entry name" value="Ser_caboxypep_ser_AS"/>
</dbReference>
<comment type="caution">
    <text evidence="3">The sequence shown here is derived from an EMBL/GenBank/DDBJ whole genome shotgun (WGS) entry which is preliminary data.</text>
</comment>
<reference evidence="3" key="1">
    <citation type="submission" date="2022-07" db="EMBL/GenBank/DDBJ databases">
        <title>Genome analysis of Parmales, a sister group of diatoms, reveals the evolutionary specialization of diatoms from phago-mixotrophs to photoautotrophs.</title>
        <authorList>
            <person name="Ban H."/>
            <person name="Sato S."/>
            <person name="Yoshikawa S."/>
            <person name="Kazumasa Y."/>
            <person name="Nakamura Y."/>
            <person name="Ichinomiya M."/>
            <person name="Saitoh K."/>
            <person name="Sato N."/>
            <person name="Blanc-Mathieu R."/>
            <person name="Endo H."/>
            <person name="Kuwata A."/>
            <person name="Ogata H."/>
        </authorList>
    </citation>
    <scope>NUCLEOTIDE SEQUENCE</scope>
</reference>
<evidence type="ECO:0000313" key="4">
    <source>
        <dbReference type="Proteomes" id="UP001165082"/>
    </source>
</evidence>
<gene>
    <name evidence="3" type="ORF">TrRE_jg5525</name>
</gene>
<dbReference type="InterPro" id="IPR029058">
    <property type="entry name" value="AB_hydrolase_fold"/>
</dbReference>
<dbReference type="PANTHER" id="PTHR11802">
    <property type="entry name" value="SERINE PROTEASE FAMILY S10 SERINE CARBOXYPEPTIDASE"/>
    <property type="match status" value="1"/>
</dbReference>
<evidence type="ECO:0000256" key="1">
    <source>
        <dbReference type="ARBA" id="ARBA00009431"/>
    </source>
</evidence>
<feature type="chain" id="PRO_5041019548" description="Carboxypeptidase" evidence="2">
    <location>
        <begin position="20"/>
        <end position="447"/>
    </location>
</feature>
<keyword evidence="2" id="KW-0121">Carboxypeptidase</keyword>
<dbReference type="OrthoDB" id="443318at2759"/>
<evidence type="ECO:0000313" key="3">
    <source>
        <dbReference type="EMBL" id="GMH62525.1"/>
    </source>
</evidence>
<sequence>MMKYLALATFLLGISSSSAAPAEDAVTSLPNAPPLSSKHYSGYIPASDTKLLHYYFVESLGPSPSSAPIVVWMNGGPGCSSLDGFLYEHGPYRVNVRDVVNADGSTSQEAYLTEFDQSWAFLANMLYIEAPVGLVCKVSRDASNSLHITGESYGGIYVPTLAEAILQDPTFPASLKGIAVGNGCSGTEVGICSWGDQGSALSAKFLTSSGFLPEDLKASINDNCDYDSWFAGDGVSDSCIDDIDTLNKYTSGLDTYCVYCDCPSSELSLHSKIHGVGHILKSKMDAGLRSAPEILTKACINTFEASLYLNAPSVQAALHVLPSGVGDWEVCRTARGWDYTSTRPNLPRDTYPLLVEELNVLIYNGDWDACVPYTDGESWTGGMNFTESTPWHVWETEAGDIGGYATEYEVGGKFEFVTVKGGRHEVPETEPVRAFEMMRRFLGAEGF</sequence>
<dbReference type="GO" id="GO:0006508">
    <property type="term" value="P:proteolysis"/>
    <property type="evidence" value="ECO:0007669"/>
    <property type="project" value="UniProtKB-KW"/>
</dbReference>
<keyword evidence="2" id="KW-0732">Signal</keyword>
<dbReference type="Pfam" id="PF00450">
    <property type="entry name" value="Peptidase_S10"/>
    <property type="match status" value="2"/>
</dbReference>
<accession>A0A9W7E253</accession>
<proteinExistence type="inferred from homology"/>
<feature type="signal peptide" evidence="2">
    <location>
        <begin position="1"/>
        <end position="19"/>
    </location>
</feature>
<dbReference type="EMBL" id="BRXZ01005239">
    <property type="protein sequence ID" value="GMH62525.1"/>
    <property type="molecule type" value="Genomic_DNA"/>
</dbReference>
<evidence type="ECO:0000256" key="2">
    <source>
        <dbReference type="RuleBase" id="RU361156"/>
    </source>
</evidence>
<keyword evidence="2" id="KW-0378">Hydrolase</keyword>
<keyword evidence="4" id="KW-1185">Reference proteome</keyword>
<keyword evidence="2" id="KW-0645">Protease</keyword>
<dbReference type="Gene3D" id="3.40.50.1820">
    <property type="entry name" value="alpha/beta hydrolase"/>
    <property type="match status" value="2"/>
</dbReference>
<dbReference type="PRINTS" id="PR00724">
    <property type="entry name" value="CRBOXYPTASEC"/>
</dbReference>
<dbReference type="PANTHER" id="PTHR11802:SF201">
    <property type="entry name" value="CARBOXYPEPTIDASE"/>
    <property type="match status" value="1"/>
</dbReference>
<dbReference type="Proteomes" id="UP001165082">
    <property type="component" value="Unassembled WGS sequence"/>
</dbReference>
<dbReference type="InterPro" id="IPR001563">
    <property type="entry name" value="Peptidase_S10"/>
</dbReference>
<dbReference type="SUPFAM" id="SSF53474">
    <property type="entry name" value="alpha/beta-Hydrolases"/>
    <property type="match status" value="1"/>
</dbReference>
<name>A0A9W7E253_9STRA</name>
<dbReference type="AlphaFoldDB" id="A0A9W7E253"/>
<dbReference type="EC" id="3.4.16.-" evidence="2"/>
<comment type="similarity">
    <text evidence="1 2">Belongs to the peptidase S10 family.</text>
</comment>
<protein>
    <recommendedName>
        <fullName evidence="2">Carboxypeptidase</fullName>
        <ecNumber evidence="2">3.4.16.-</ecNumber>
    </recommendedName>
</protein>